<dbReference type="GO" id="GO:0005829">
    <property type="term" value="C:cytosol"/>
    <property type="evidence" value="ECO:0007669"/>
    <property type="project" value="TreeGrafter"/>
</dbReference>
<organism evidence="9 10">
    <name type="scientific">Sulfuriroseicoccus oceanibius</name>
    <dbReference type="NCBI Taxonomy" id="2707525"/>
    <lineage>
        <taxon>Bacteria</taxon>
        <taxon>Pseudomonadati</taxon>
        <taxon>Verrucomicrobiota</taxon>
        <taxon>Verrucomicrobiia</taxon>
        <taxon>Verrucomicrobiales</taxon>
        <taxon>Verrucomicrobiaceae</taxon>
        <taxon>Sulfuriroseicoccus</taxon>
    </lineage>
</organism>
<keyword evidence="4" id="KW-0547">Nucleotide-binding</keyword>
<feature type="domain" description="PhoH-like protein" evidence="8">
    <location>
        <begin position="111"/>
        <end position="314"/>
    </location>
</feature>
<dbReference type="FunFam" id="3.40.50.300:FF:000013">
    <property type="entry name" value="PhoH family ATPase"/>
    <property type="match status" value="1"/>
</dbReference>
<reference evidence="9 10" key="1">
    <citation type="submission" date="2020-12" db="EMBL/GenBank/DDBJ databases">
        <title>Sulforoseuscoccus oceanibium gen. nov., sp. nov., a representative of the phylum Verrucomicrobia with special cytoplasmic membrane, and proposal of Sulforoseuscoccusaceae fam. nov.</title>
        <authorList>
            <person name="Xi F."/>
        </authorList>
    </citation>
    <scope>NUCLEOTIDE SEQUENCE [LARGE SCALE GENOMIC DNA]</scope>
    <source>
        <strain evidence="9 10">T37</strain>
    </source>
</reference>
<evidence type="ECO:0000313" key="10">
    <source>
        <dbReference type="Proteomes" id="UP000475117"/>
    </source>
</evidence>
<dbReference type="Gene3D" id="3.40.50.300">
    <property type="entry name" value="P-loop containing nucleotide triphosphate hydrolases"/>
    <property type="match status" value="1"/>
</dbReference>
<evidence type="ECO:0000313" key="9">
    <source>
        <dbReference type="EMBL" id="QQL44355.1"/>
    </source>
</evidence>
<evidence type="ECO:0000256" key="2">
    <source>
        <dbReference type="ARBA" id="ARBA00010393"/>
    </source>
</evidence>
<comment type="subcellular location">
    <subcellularLocation>
        <location evidence="1">Cytoplasm</location>
    </subcellularLocation>
</comment>
<keyword evidence="5" id="KW-0067">ATP-binding</keyword>
<dbReference type="Proteomes" id="UP000475117">
    <property type="component" value="Chromosome"/>
</dbReference>
<gene>
    <name evidence="9" type="ORF">G3M56_010725</name>
</gene>
<dbReference type="EMBL" id="CP066776">
    <property type="protein sequence ID" value="QQL44355.1"/>
    <property type="molecule type" value="Genomic_DNA"/>
</dbReference>
<comment type="similarity">
    <text evidence="2">Belongs to the PhoH family.</text>
</comment>
<evidence type="ECO:0000256" key="6">
    <source>
        <dbReference type="ARBA" id="ARBA00039970"/>
    </source>
</evidence>
<evidence type="ECO:0000256" key="1">
    <source>
        <dbReference type="ARBA" id="ARBA00004496"/>
    </source>
</evidence>
<dbReference type="KEGG" id="soa:G3M56_010725"/>
<accession>A0A6B3L902</accession>
<dbReference type="RefSeq" id="WP_164362106.1">
    <property type="nucleotide sequence ID" value="NZ_CP066776.1"/>
</dbReference>
<protein>
    <recommendedName>
        <fullName evidence="6">PhoH-like protein</fullName>
    </recommendedName>
</protein>
<dbReference type="PANTHER" id="PTHR30473">
    <property type="entry name" value="PROTEIN PHOH"/>
    <property type="match status" value="1"/>
</dbReference>
<dbReference type="InterPro" id="IPR027417">
    <property type="entry name" value="P-loop_NTPase"/>
</dbReference>
<dbReference type="AlphaFoldDB" id="A0A6B3L902"/>
<evidence type="ECO:0000256" key="4">
    <source>
        <dbReference type="ARBA" id="ARBA00022741"/>
    </source>
</evidence>
<evidence type="ECO:0000259" key="8">
    <source>
        <dbReference type="Pfam" id="PF02562"/>
    </source>
</evidence>
<dbReference type="SUPFAM" id="SSF52540">
    <property type="entry name" value="P-loop containing nucleoside triphosphate hydrolases"/>
    <property type="match status" value="1"/>
</dbReference>
<evidence type="ECO:0000256" key="7">
    <source>
        <dbReference type="SAM" id="MobiDB-lite"/>
    </source>
</evidence>
<dbReference type="GO" id="GO:0005524">
    <property type="term" value="F:ATP binding"/>
    <property type="evidence" value="ECO:0007669"/>
    <property type="project" value="UniProtKB-KW"/>
</dbReference>
<dbReference type="InterPro" id="IPR051451">
    <property type="entry name" value="PhoH2-like"/>
</dbReference>
<dbReference type="PANTHER" id="PTHR30473:SF1">
    <property type="entry name" value="PHOH-LIKE PROTEIN"/>
    <property type="match status" value="1"/>
</dbReference>
<evidence type="ECO:0000256" key="5">
    <source>
        <dbReference type="ARBA" id="ARBA00022840"/>
    </source>
</evidence>
<name>A0A6B3L902_9BACT</name>
<feature type="compositionally biased region" description="Basic and acidic residues" evidence="7">
    <location>
        <begin position="313"/>
        <end position="326"/>
    </location>
</feature>
<dbReference type="Pfam" id="PF02562">
    <property type="entry name" value="PhoH"/>
    <property type="match status" value="1"/>
</dbReference>
<feature type="region of interest" description="Disordered" evidence="7">
    <location>
        <begin position="313"/>
        <end position="334"/>
    </location>
</feature>
<evidence type="ECO:0000256" key="3">
    <source>
        <dbReference type="ARBA" id="ARBA00022490"/>
    </source>
</evidence>
<sequence>MVKETVSFESSAFLHALFGNSSNELRRLQDAFGVKAAARGSDLVLHGPEAGVERVIALFASLEKSMRQGGEVTAEGFRMAVAAMSEGQGSADDATVVTRMQLVGGQGKPAVRARTRKQLEYLQAMDEHHVVFGLGAAGTGKTYLAVAKALDEIRQGNYRRLVLTRPAVEAGEALGFLPGDLKEKIYPYLRPLYDALYDMGGAEEIEKFVERGQIEVAPLAYMRGRTLNDSFVILDEAQNTTREQMLMFLTRMGEESRCVVTGDPSQIDLKGKQGSGLVEARRILKGVEGIGFVEFERQDVVRHPVVQRIIDAYERHRPGGEGKEGSTVDPNGSK</sequence>
<keyword evidence="10" id="KW-1185">Reference proteome</keyword>
<keyword evidence="3" id="KW-0963">Cytoplasm</keyword>
<dbReference type="InterPro" id="IPR003714">
    <property type="entry name" value="PhoH"/>
</dbReference>
<proteinExistence type="inferred from homology"/>